<dbReference type="RefSeq" id="WP_344222162.1">
    <property type="nucleotide sequence ID" value="NZ_BAAAOS010000064.1"/>
</dbReference>
<evidence type="ECO:0000313" key="3">
    <source>
        <dbReference type="Proteomes" id="UP001500393"/>
    </source>
</evidence>
<proteinExistence type="predicted"/>
<evidence type="ECO:0008006" key="4">
    <source>
        <dbReference type="Google" id="ProtNLM"/>
    </source>
</evidence>
<dbReference type="EMBL" id="BAAAOS010000064">
    <property type="protein sequence ID" value="GAA1615376.1"/>
    <property type="molecule type" value="Genomic_DNA"/>
</dbReference>
<keyword evidence="1" id="KW-0472">Membrane</keyword>
<keyword evidence="1" id="KW-1133">Transmembrane helix</keyword>
<organism evidence="2 3">
    <name type="scientific">Kribbella sancticallisti</name>
    <dbReference type="NCBI Taxonomy" id="460087"/>
    <lineage>
        <taxon>Bacteria</taxon>
        <taxon>Bacillati</taxon>
        <taxon>Actinomycetota</taxon>
        <taxon>Actinomycetes</taxon>
        <taxon>Propionibacteriales</taxon>
        <taxon>Kribbellaceae</taxon>
        <taxon>Kribbella</taxon>
    </lineage>
</organism>
<sequence length="145" mass="16262">MTEDEEPDEPRRAKVKVRLRGLEWFPLPEKAEARHAAPYEFKEGEEAFFAAAYLLSIVGLPLTIAFAGWNPIDMPEPAYGVPVALTGALPWFMTEALCELAGRRSFSFFALRTQLWVQFGGATPAAIRRLRSWKRGRPDDGPPSL</sequence>
<keyword evidence="3" id="KW-1185">Reference proteome</keyword>
<protein>
    <recommendedName>
        <fullName evidence="4">TcpE family protein</fullName>
    </recommendedName>
</protein>
<gene>
    <name evidence="2" type="ORF">GCM10009789_81810</name>
</gene>
<reference evidence="3" key="1">
    <citation type="journal article" date="2019" name="Int. J. Syst. Evol. Microbiol.">
        <title>The Global Catalogue of Microorganisms (GCM) 10K type strain sequencing project: providing services to taxonomists for standard genome sequencing and annotation.</title>
        <authorList>
            <consortium name="The Broad Institute Genomics Platform"/>
            <consortium name="The Broad Institute Genome Sequencing Center for Infectious Disease"/>
            <person name="Wu L."/>
            <person name="Ma J."/>
        </authorList>
    </citation>
    <scope>NUCLEOTIDE SEQUENCE [LARGE SCALE GENOMIC DNA]</scope>
    <source>
        <strain evidence="3">JCM 14969</strain>
    </source>
</reference>
<evidence type="ECO:0000256" key="1">
    <source>
        <dbReference type="SAM" id="Phobius"/>
    </source>
</evidence>
<dbReference type="Proteomes" id="UP001500393">
    <property type="component" value="Unassembled WGS sequence"/>
</dbReference>
<accession>A0ABP4QM25</accession>
<name>A0ABP4QM25_9ACTN</name>
<comment type="caution">
    <text evidence="2">The sequence shown here is derived from an EMBL/GenBank/DDBJ whole genome shotgun (WGS) entry which is preliminary data.</text>
</comment>
<feature type="transmembrane region" description="Helical" evidence="1">
    <location>
        <begin position="47"/>
        <end position="69"/>
    </location>
</feature>
<evidence type="ECO:0000313" key="2">
    <source>
        <dbReference type="EMBL" id="GAA1615376.1"/>
    </source>
</evidence>
<keyword evidence="1" id="KW-0812">Transmembrane</keyword>